<gene>
    <name evidence="1" type="ORF">GCM10023081_46950</name>
</gene>
<accession>A0ABP7DKS6</accession>
<protein>
    <submittedName>
        <fullName evidence="1">Uncharacterized protein</fullName>
    </submittedName>
</protein>
<comment type="caution">
    <text evidence="1">The sequence shown here is derived from an EMBL/GenBank/DDBJ whole genome shotgun (WGS) entry which is preliminary data.</text>
</comment>
<dbReference type="Proteomes" id="UP001500752">
    <property type="component" value="Unassembled WGS sequence"/>
</dbReference>
<proteinExistence type="predicted"/>
<dbReference type="EMBL" id="BAABEO010000047">
    <property type="protein sequence ID" value="GAA3705572.1"/>
    <property type="molecule type" value="Genomic_DNA"/>
</dbReference>
<evidence type="ECO:0000313" key="2">
    <source>
        <dbReference type="Proteomes" id="UP001500752"/>
    </source>
</evidence>
<sequence>MSILTNPAYLEAAALVRQKVDFYVDHFGPTEDNLPAIQVPIAQELGYSISYWGLLDVVTLIGDRRKAESDALPLDFPVKDPDYPECKHRWLERQDDLISEATFHLIGHNYLMHKAAA</sequence>
<organism evidence="1 2">
    <name type="scientific">Arthrobacter ginkgonis</name>
    <dbReference type="NCBI Taxonomy" id="1630594"/>
    <lineage>
        <taxon>Bacteria</taxon>
        <taxon>Bacillati</taxon>
        <taxon>Actinomycetota</taxon>
        <taxon>Actinomycetes</taxon>
        <taxon>Micrococcales</taxon>
        <taxon>Micrococcaceae</taxon>
        <taxon>Arthrobacter</taxon>
    </lineage>
</organism>
<dbReference type="RefSeq" id="WP_345154873.1">
    <property type="nucleotide sequence ID" value="NZ_BAABEO010000047.1"/>
</dbReference>
<reference evidence="2" key="1">
    <citation type="journal article" date="2019" name="Int. J. Syst. Evol. Microbiol.">
        <title>The Global Catalogue of Microorganisms (GCM) 10K type strain sequencing project: providing services to taxonomists for standard genome sequencing and annotation.</title>
        <authorList>
            <consortium name="The Broad Institute Genomics Platform"/>
            <consortium name="The Broad Institute Genome Sequencing Center for Infectious Disease"/>
            <person name="Wu L."/>
            <person name="Ma J."/>
        </authorList>
    </citation>
    <scope>NUCLEOTIDE SEQUENCE [LARGE SCALE GENOMIC DNA]</scope>
    <source>
        <strain evidence="2">JCM 30742</strain>
    </source>
</reference>
<evidence type="ECO:0000313" key="1">
    <source>
        <dbReference type="EMBL" id="GAA3705572.1"/>
    </source>
</evidence>
<name>A0ABP7DKS6_9MICC</name>
<keyword evidence="2" id="KW-1185">Reference proteome</keyword>